<dbReference type="AlphaFoldDB" id="A0A372JPB9"/>
<evidence type="ECO:0000313" key="2">
    <source>
        <dbReference type="EMBL" id="RFU41862.1"/>
    </source>
</evidence>
<proteinExistence type="predicted"/>
<organism evidence="2 3">
    <name type="scientific">Actinomadura logoneensis</name>
    <dbReference type="NCBI Taxonomy" id="2293572"/>
    <lineage>
        <taxon>Bacteria</taxon>
        <taxon>Bacillati</taxon>
        <taxon>Actinomycetota</taxon>
        <taxon>Actinomycetes</taxon>
        <taxon>Streptosporangiales</taxon>
        <taxon>Thermomonosporaceae</taxon>
        <taxon>Actinomadura</taxon>
    </lineage>
</organism>
<reference evidence="2 3" key="1">
    <citation type="submission" date="2018-08" db="EMBL/GenBank/DDBJ databases">
        <title>Actinomadura jelena sp. nov., a novel Actinomycete isolated from soil in Chad.</title>
        <authorList>
            <person name="Shi L."/>
        </authorList>
    </citation>
    <scope>NUCLEOTIDE SEQUENCE [LARGE SCALE GENOMIC DNA]</scope>
    <source>
        <strain evidence="2 3">NEAU-G17</strain>
    </source>
</reference>
<gene>
    <name evidence="2" type="ORF">DZF91_09410</name>
</gene>
<comment type="caution">
    <text evidence="2">The sequence shown here is derived from an EMBL/GenBank/DDBJ whole genome shotgun (WGS) entry which is preliminary data.</text>
</comment>
<protein>
    <recommendedName>
        <fullName evidence="4">Secreted protein</fullName>
    </recommendedName>
</protein>
<name>A0A372JPB9_9ACTN</name>
<keyword evidence="3" id="KW-1185">Reference proteome</keyword>
<accession>A0A372JPB9</accession>
<evidence type="ECO:0008006" key="4">
    <source>
        <dbReference type="Google" id="ProtNLM"/>
    </source>
</evidence>
<evidence type="ECO:0000256" key="1">
    <source>
        <dbReference type="SAM" id="SignalP"/>
    </source>
</evidence>
<dbReference type="RefSeq" id="WP_117357087.1">
    <property type="nucleotide sequence ID" value="NZ_QURH01000180.1"/>
</dbReference>
<dbReference type="EMBL" id="QURH01000180">
    <property type="protein sequence ID" value="RFU41862.1"/>
    <property type="molecule type" value="Genomic_DNA"/>
</dbReference>
<feature type="signal peptide" evidence="1">
    <location>
        <begin position="1"/>
        <end position="27"/>
    </location>
</feature>
<keyword evidence="1" id="KW-0732">Signal</keyword>
<sequence length="77" mass="7765">MRRALAALFLAAPALAGVALSAFPASASAPPSAARTASARALNDITEQQCVEGGGKVVRNPFGAVCVGGVYDGMWIF</sequence>
<feature type="chain" id="PRO_5016571678" description="Secreted protein" evidence="1">
    <location>
        <begin position="28"/>
        <end position="77"/>
    </location>
</feature>
<evidence type="ECO:0000313" key="3">
    <source>
        <dbReference type="Proteomes" id="UP000261811"/>
    </source>
</evidence>
<dbReference type="Proteomes" id="UP000261811">
    <property type="component" value="Unassembled WGS sequence"/>
</dbReference>